<evidence type="ECO:0000313" key="1">
    <source>
        <dbReference type="EMBL" id="MBC5780930.1"/>
    </source>
</evidence>
<gene>
    <name evidence="1" type="ORF">H8Z82_15010</name>
</gene>
<sequence>MKRWMKYFIVGVTVLLIFSMTGCGGVSHKSPEKVTEELINAYANGKEKKVKDCYNEKKDTEDSLQSEITATIKYFQVHNTKKVNIQECDIISENDKYTYVYITYNMVLEDDQEYPCIGTYMIGKKDKSYYILPPSQITDDMRTQAATDYANFMTKDVYKDYAKAYEKFIKKNPGYEDKISGKVS</sequence>
<dbReference type="PROSITE" id="PS51257">
    <property type="entry name" value="PROKAR_LIPOPROTEIN"/>
    <property type="match status" value="1"/>
</dbReference>
<name>A0ABR7ILL7_9FIRM</name>
<organism evidence="1 2">
    <name type="scientific">Blautia difficilis</name>
    <dbReference type="NCBI Taxonomy" id="2763027"/>
    <lineage>
        <taxon>Bacteria</taxon>
        <taxon>Bacillati</taxon>
        <taxon>Bacillota</taxon>
        <taxon>Clostridia</taxon>
        <taxon>Lachnospirales</taxon>
        <taxon>Lachnospiraceae</taxon>
        <taxon>Blautia</taxon>
    </lineage>
</organism>
<evidence type="ECO:0000313" key="2">
    <source>
        <dbReference type="Proteomes" id="UP000649826"/>
    </source>
</evidence>
<evidence type="ECO:0008006" key="3">
    <source>
        <dbReference type="Google" id="ProtNLM"/>
    </source>
</evidence>
<reference evidence="1 2" key="1">
    <citation type="submission" date="2020-08" db="EMBL/GenBank/DDBJ databases">
        <title>Genome public.</title>
        <authorList>
            <person name="Liu C."/>
            <person name="Sun Q."/>
        </authorList>
    </citation>
    <scope>NUCLEOTIDE SEQUENCE [LARGE SCALE GENOMIC DNA]</scope>
    <source>
        <strain evidence="1 2">M29</strain>
    </source>
</reference>
<dbReference type="RefSeq" id="WP_186995554.1">
    <property type="nucleotide sequence ID" value="NZ_JACOQG010000035.1"/>
</dbReference>
<dbReference type="EMBL" id="JACOQG010000035">
    <property type="protein sequence ID" value="MBC5780930.1"/>
    <property type="molecule type" value="Genomic_DNA"/>
</dbReference>
<accession>A0ABR7ILL7</accession>
<protein>
    <recommendedName>
        <fullName evidence="3">DUF5104 domain-containing protein</fullName>
    </recommendedName>
</protein>
<keyword evidence="2" id="KW-1185">Reference proteome</keyword>
<proteinExistence type="predicted"/>
<comment type="caution">
    <text evidence="1">The sequence shown here is derived from an EMBL/GenBank/DDBJ whole genome shotgun (WGS) entry which is preliminary data.</text>
</comment>
<dbReference type="Proteomes" id="UP000649826">
    <property type="component" value="Unassembled WGS sequence"/>
</dbReference>